<dbReference type="AlphaFoldDB" id="A0AAN9TH22"/>
<dbReference type="GO" id="GO:0000981">
    <property type="term" value="F:DNA-binding transcription factor activity, RNA polymerase II-specific"/>
    <property type="evidence" value="ECO:0007669"/>
    <property type="project" value="TreeGrafter"/>
</dbReference>
<dbReference type="InterPro" id="IPR039165">
    <property type="entry name" value="CREBRF"/>
</dbReference>
<evidence type="ECO:0000256" key="1">
    <source>
        <dbReference type="SAM" id="MobiDB-lite"/>
    </source>
</evidence>
<dbReference type="GO" id="GO:0000977">
    <property type="term" value="F:RNA polymerase II transcription regulatory region sequence-specific DNA binding"/>
    <property type="evidence" value="ECO:0007669"/>
    <property type="project" value="TreeGrafter"/>
</dbReference>
<dbReference type="EMBL" id="JBBCAQ010000041">
    <property type="protein sequence ID" value="KAK7571119.1"/>
    <property type="molecule type" value="Genomic_DNA"/>
</dbReference>
<protein>
    <submittedName>
        <fullName evidence="2">Uncharacterized protein</fullName>
    </submittedName>
</protein>
<dbReference type="GO" id="GO:0006986">
    <property type="term" value="P:response to unfolded protein"/>
    <property type="evidence" value="ECO:0007669"/>
    <property type="project" value="InterPro"/>
</dbReference>
<feature type="region of interest" description="Disordered" evidence="1">
    <location>
        <begin position="1"/>
        <end position="68"/>
    </location>
</feature>
<feature type="compositionally biased region" description="Acidic residues" evidence="1">
    <location>
        <begin position="31"/>
        <end position="56"/>
    </location>
</feature>
<comment type="caution">
    <text evidence="2">The sequence shown here is derived from an EMBL/GenBank/DDBJ whole genome shotgun (WGS) entry which is preliminary data.</text>
</comment>
<keyword evidence="3" id="KW-1185">Reference proteome</keyword>
<proteinExistence type="predicted"/>
<dbReference type="Proteomes" id="UP001367676">
    <property type="component" value="Unassembled WGS sequence"/>
</dbReference>
<reference evidence="2 3" key="1">
    <citation type="submission" date="2024-03" db="EMBL/GenBank/DDBJ databases">
        <title>Adaptation during the transition from Ophiocordyceps entomopathogen to insect associate is accompanied by gene loss and intensified selection.</title>
        <authorList>
            <person name="Ward C.M."/>
            <person name="Onetto C.A."/>
            <person name="Borneman A.R."/>
        </authorList>
    </citation>
    <scope>NUCLEOTIDE SEQUENCE [LARGE SCALE GENOMIC DNA]</scope>
    <source>
        <strain evidence="2">AWRI1</strain>
        <tissue evidence="2">Single Adult Female</tissue>
    </source>
</reference>
<dbReference type="PANTHER" id="PTHR21552:SF2">
    <property type="entry name" value="CREB3 REGULATORY FACTOR"/>
    <property type="match status" value="1"/>
</dbReference>
<evidence type="ECO:0000313" key="3">
    <source>
        <dbReference type="Proteomes" id="UP001367676"/>
    </source>
</evidence>
<name>A0AAN9TH22_9HEMI</name>
<accession>A0AAN9TH22</accession>
<gene>
    <name evidence="2" type="ORF">V9T40_014723</name>
</gene>
<feature type="compositionally biased region" description="Polar residues" evidence="1">
    <location>
        <begin position="1"/>
        <end position="16"/>
    </location>
</feature>
<organism evidence="2 3">
    <name type="scientific">Parthenolecanium corni</name>
    <dbReference type="NCBI Taxonomy" id="536013"/>
    <lineage>
        <taxon>Eukaryota</taxon>
        <taxon>Metazoa</taxon>
        <taxon>Ecdysozoa</taxon>
        <taxon>Arthropoda</taxon>
        <taxon>Hexapoda</taxon>
        <taxon>Insecta</taxon>
        <taxon>Pterygota</taxon>
        <taxon>Neoptera</taxon>
        <taxon>Paraneoptera</taxon>
        <taxon>Hemiptera</taxon>
        <taxon>Sternorrhyncha</taxon>
        <taxon>Coccoidea</taxon>
        <taxon>Coccidae</taxon>
        <taxon>Parthenolecanium</taxon>
    </lineage>
</organism>
<evidence type="ECO:0000313" key="2">
    <source>
        <dbReference type="EMBL" id="KAK7571119.1"/>
    </source>
</evidence>
<dbReference type="GO" id="GO:0005634">
    <property type="term" value="C:nucleus"/>
    <property type="evidence" value="ECO:0007669"/>
    <property type="project" value="TreeGrafter"/>
</dbReference>
<sequence length="191" mass="21413">MSREGSSTNEINGSTNQHKRGVLSPDACDYSLDEGCDSEYDSEQDDDFSSDAESGSDNESGTPSKSSKKERYFWQYNVQSKGPKGQRLVLKTQQEDPHCLNEITDPVFSPDCSLQGIKHRACRLKKKAQHEANKIKLLGLEHEHKRLLTCINHIKQLLASKFVPGSVEPVDSAKNLDKMVKHATSKFNIDF</sequence>
<dbReference type="PANTHER" id="PTHR21552">
    <property type="entry name" value="ADULT RETINA PROTEIN"/>
    <property type="match status" value="1"/>
</dbReference>